<dbReference type="EC" id="6.5.1.-" evidence="11"/>
<feature type="active site" description="GMP-histidine intermediate" evidence="8">
    <location>
        <position position="300"/>
    </location>
</feature>
<evidence type="ECO:0000256" key="5">
    <source>
        <dbReference type="ARBA" id="ARBA00023134"/>
    </source>
</evidence>
<dbReference type="RefSeq" id="WP_071634185.1">
    <property type="nucleotide sequence ID" value="NZ_MOEC01000047.1"/>
</dbReference>
<protein>
    <recommendedName>
        <fullName evidence="11">tRNA-splicing ligase RtcB</fullName>
        <ecNumber evidence="11">6.5.1.-</ecNumber>
    </recommendedName>
</protein>
<accession>A0A1J6HQU9</accession>
<feature type="binding site" evidence="10">
    <location>
        <position position="247"/>
    </location>
    <ligand>
        <name>Mn(2+)</name>
        <dbReference type="ChEBI" id="CHEBI:29035"/>
        <label>2</label>
    </ligand>
</feature>
<dbReference type="InterPro" id="IPR017510">
    <property type="entry name" value="RtcB2"/>
</dbReference>
<evidence type="ECO:0000313" key="14">
    <source>
        <dbReference type="Proteomes" id="UP000182985"/>
    </source>
</evidence>
<dbReference type="Pfam" id="PF01139">
    <property type="entry name" value="RtcB"/>
    <property type="match status" value="2"/>
</dbReference>
<gene>
    <name evidence="11" type="primary">rtcB</name>
    <name evidence="13" type="ORF">BLA27_26075</name>
</gene>
<feature type="binding site" evidence="9">
    <location>
        <begin position="300"/>
        <end position="303"/>
    </location>
    <ligand>
        <name>GMP</name>
        <dbReference type="ChEBI" id="CHEBI:58115"/>
    </ligand>
</feature>
<dbReference type="GO" id="GO:0046872">
    <property type="term" value="F:metal ion binding"/>
    <property type="evidence" value="ECO:0007669"/>
    <property type="project" value="UniProtKB-UniRule"/>
</dbReference>
<dbReference type="Gene3D" id="3.90.1860.10">
    <property type="entry name" value="tRNA-splicing ligase RtcB"/>
    <property type="match status" value="1"/>
</dbReference>
<comment type="similarity">
    <text evidence="11">Belongs to the RtcB family.</text>
</comment>
<name>A0A1J6HQU9_9HYPH</name>
<evidence type="ECO:0000313" key="13">
    <source>
        <dbReference type="EMBL" id="OIS90559.1"/>
    </source>
</evidence>
<feature type="binding site" evidence="10">
    <location>
        <position position="174"/>
    </location>
    <ligand>
        <name>Mn(2+)</name>
        <dbReference type="ChEBI" id="CHEBI:29035"/>
        <label>2</label>
    </ligand>
</feature>
<keyword evidence="5 9" id="KW-0342">GTP-binding</keyword>
<feature type="binding site" evidence="9">
    <location>
        <begin position="247"/>
        <end position="248"/>
    </location>
    <ligand>
        <name>GMP</name>
        <dbReference type="ChEBI" id="CHEBI:58115"/>
    </ligand>
</feature>
<keyword evidence="6 10" id="KW-0464">Manganese</keyword>
<evidence type="ECO:0000256" key="7">
    <source>
        <dbReference type="ARBA" id="ARBA00047746"/>
    </source>
</evidence>
<evidence type="ECO:0000256" key="3">
    <source>
        <dbReference type="ARBA" id="ARBA00022741"/>
    </source>
</evidence>
<dbReference type="NCBIfam" id="TIGR03073">
    <property type="entry name" value="release_rtcB"/>
    <property type="match status" value="1"/>
</dbReference>
<evidence type="ECO:0000256" key="10">
    <source>
        <dbReference type="PIRSR" id="PIRSR601233-3"/>
    </source>
</evidence>
<dbReference type="Proteomes" id="UP000182985">
    <property type="component" value="Unassembled WGS sequence"/>
</dbReference>
<dbReference type="GO" id="GO:0170057">
    <property type="term" value="F:RNA ligase (GTP) activity"/>
    <property type="evidence" value="ECO:0007669"/>
    <property type="project" value="UniProtKB-EC"/>
</dbReference>
<evidence type="ECO:0000256" key="1">
    <source>
        <dbReference type="ARBA" id="ARBA00022598"/>
    </source>
</evidence>
<comment type="caution">
    <text evidence="13">The sequence shown here is derived from an EMBL/GenBank/DDBJ whole genome shotgun (WGS) entry which is preliminary data.</text>
</comment>
<dbReference type="GO" id="GO:0042245">
    <property type="term" value="P:RNA repair"/>
    <property type="evidence" value="ECO:0007669"/>
    <property type="project" value="UniProtKB-KW"/>
</dbReference>
<dbReference type="SUPFAM" id="SSF103365">
    <property type="entry name" value="Hypothetical protein PH1602"/>
    <property type="match status" value="1"/>
</dbReference>
<evidence type="ECO:0000256" key="8">
    <source>
        <dbReference type="PIRSR" id="PIRSR601233-1"/>
    </source>
</evidence>
<feature type="region of interest" description="Disordered" evidence="12">
    <location>
        <begin position="380"/>
        <end position="405"/>
    </location>
</feature>
<sequence length="405" mass="44425">MGNQTEGFGSFDAGGDSPATFRRFYSGQSWIEGEALRQLEEMSRLDGVQTLAAFPDLHPGKYGATGVALLSDRFHPLLIGNDIGCGMSLFALDLPLRKLRIDKAELRLRELEQQQIGDPVEALSAHGLPHDLSPEALGTIGGGNHFCELQAVDRVFKSNSGHLIDDQYLYLLVHSGSRGVGAAVLAEFLACNENPNTGFQRDDPVSAQWMAMHDRCVTWAALNRRLIAERAARALRADLTLVADVPHNLVRFLPEGIVHHKGAAATRGGDLVPIAGSRASLSYVVRAREEVQQSLGAISHGAGRKYDRASMHGRVGASRSHREQLARNDWGGRAICDDRSLLIEEAASAYKDCSQVVADLEAHQLVERVAAMRPLVTYKKAVDRPGNSRETSDRRNKREIRNEKR</sequence>
<keyword evidence="3 9" id="KW-0547">Nucleotide-binding</keyword>
<dbReference type="GO" id="GO:0006396">
    <property type="term" value="P:RNA processing"/>
    <property type="evidence" value="ECO:0007669"/>
    <property type="project" value="InterPro"/>
</dbReference>
<dbReference type="OrthoDB" id="9802323at2"/>
<proteinExistence type="inferred from homology"/>
<dbReference type="PANTHER" id="PTHR11118:SF1">
    <property type="entry name" value="RNA-SPLICING LIGASE RTCB HOMOLOG"/>
    <property type="match status" value="1"/>
</dbReference>
<dbReference type="InterPro" id="IPR001233">
    <property type="entry name" value="RtcB"/>
</dbReference>
<keyword evidence="14" id="KW-1185">Reference proteome</keyword>
<feature type="binding site" evidence="10">
    <location>
        <position position="145"/>
    </location>
    <ligand>
        <name>Mn(2+)</name>
        <dbReference type="ChEBI" id="CHEBI:29035"/>
        <label>1</label>
    </ligand>
</feature>
<dbReference type="PANTHER" id="PTHR11118">
    <property type="entry name" value="RNA-SPLICING LIGASE RTCB HOMOLOG"/>
    <property type="match status" value="1"/>
</dbReference>
<evidence type="ECO:0000256" key="4">
    <source>
        <dbReference type="ARBA" id="ARBA00022800"/>
    </source>
</evidence>
<reference evidence="13 14" key="1">
    <citation type="submission" date="2016-10" db="EMBL/GenBank/DDBJ databases">
        <title>The Draft Genome Sequence of the Potato Rhizosphere Bacteria Ochrobactrum sp. IPA7.2.</title>
        <authorList>
            <person name="Gogoleva N.E."/>
            <person name="Khlopko Y.A."/>
            <person name="Burygin G.L."/>
            <person name="Plotnikov A.O."/>
        </authorList>
    </citation>
    <scope>NUCLEOTIDE SEQUENCE [LARGE SCALE GENOMIC DNA]</scope>
    <source>
        <strain evidence="13 14">IPA7.2</strain>
    </source>
</reference>
<organism evidence="13 14">
    <name type="scientific">Brucella cytisi</name>
    <dbReference type="NCBI Taxonomy" id="407152"/>
    <lineage>
        <taxon>Bacteria</taxon>
        <taxon>Pseudomonadati</taxon>
        <taxon>Pseudomonadota</taxon>
        <taxon>Alphaproteobacteria</taxon>
        <taxon>Hyphomicrobiales</taxon>
        <taxon>Brucellaceae</taxon>
        <taxon>Brucella/Ochrobactrum group</taxon>
        <taxon>Brucella</taxon>
    </lineage>
</organism>
<keyword evidence="1 11" id="KW-0436">Ligase</keyword>
<evidence type="ECO:0000256" key="6">
    <source>
        <dbReference type="ARBA" id="ARBA00023211"/>
    </source>
</evidence>
<evidence type="ECO:0000256" key="12">
    <source>
        <dbReference type="SAM" id="MobiDB-lite"/>
    </source>
</evidence>
<evidence type="ECO:0000256" key="11">
    <source>
        <dbReference type="RuleBase" id="RU371113"/>
    </source>
</evidence>
<dbReference type="GO" id="GO:0003972">
    <property type="term" value="F:RNA ligase (ATP) activity"/>
    <property type="evidence" value="ECO:0007669"/>
    <property type="project" value="TreeGrafter"/>
</dbReference>
<dbReference type="EMBL" id="MOEC01000047">
    <property type="protein sequence ID" value="OIS90559.1"/>
    <property type="molecule type" value="Genomic_DNA"/>
</dbReference>
<comment type="cofactor">
    <cofactor evidence="10 11">
        <name>Mn(2+)</name>
        <dbReference type="ChEBI" id="CHEBI:29035"/>
    </cofactor>
    <text evidence="10 11">Binds 2 manganese ions per subunit.</text>
</comment>
<keyword evidence="4" id="KW-0692">RNA repair</keyword>
<dbReference type="GO" id="GO:0005525">
    <property type="term" value="F:GTP binding"/>
    <property type="evidence" value="ECO:0007669"/>
    <property type="project" value="UniProtKB-KW"/>
</dbReference>
<feature type="binding site" evidence="9">
    <location>
        <position position="379"/>
    </location>
    <ligand>
        <name>GMP</name>
        <dbReference type="ChEBI" id="CHEBI:58115"/>
    </ligand>
</feature>
<feature type="binding site" evidence="9">
    <location>
        <begin position="144"/>
        <end position="148"/>
    </location>
    <ligand>
        <name>GMP</name>
        <dbReference type="ChEBI" id="CHEBI:58115"/>
    </ligand>
</feature>
<evidence type="ECO:0000256" key="9">
    <source>
        <dbReference type="PIRSR" id="PIRSR601233-2"/>
    </source>
</evidence>
<comment type="catalytic activity">
    <reaction evidence="7">
        <text>a 3'-end 3'-phospho-ribonucleotide-RNA + a 5'-end dephospho-ribonucleoside-RNA + GTP = a ribonucleotidyl-ribonucleotide-RNA + GMP + diphosphate</text>
        <dbReference type="Rhea" id="RHEA:68076"/>
        <dbReference type="Rhea" id="RHEA-COMP:10463"/>
        <dbReference type="Rhea" id="RHEA-COMP:13936"/>
        <dbReference type="Rhea" id="RHEA-COMP:17355"/>
        <dbReference type="ChEBI" id="CHEBI:33019"/>
        <dbReference type="ChEBI" id="CHEBI:37565"/>
        <dbReference type="ChEBI" id="CHEBI:58115"/>
        <dbReference type="ChEBI" id="CHEBI:83062"/>
        <dbReference type="ChEBI" id="CHEBI:138284"/>
        <dbReference type="ChEBI" id="CHEBI:173118"/>
        <dbReference type="EC" id="6.5.1.8"/>
    </reaction>
</comment>
<comment type="subunit">
    <text evidence="11">Monomer.</text>
</comment>
<feature type="binding site" evidence="9">
    <location>
        <position position="282"/>
    </location>
    <ligand>
        <name>GMP</name>
        <dbReference type="ChEBI" id="CHEBI:58115"/>
    </ligand>
</feature>
<dbReference type="InterPro" id="IPR036025">
    <property type="entry name" value="RtcB-like_sf"/>
</dbReference>
<dbReference type="AlphaFoldDB" id="A0A1J6HQU9"/>
<keyword evidence="2 10" id="KW-0479">Metal-binding</keyword>
<evidence type="ECO:0000256" key="2">
    <source>
        <dbReference type="ARBA" id="ARBA00022723"/>
    </source>
</evidence>